<comment type="function">
    <text evidence="8 10">Catalyzes the attachment of isoleucine to tRNA(Ile). As IleRS can inadvertently accommodate and process structurally similar amino acids such as valine, to avoid such errors it has two additional distinct tRNA(Ile)-dependent editing activities. One activity is designated as 'pretransfer' editing and involves the hydrolysis of activated Val-AMP. The other activity is designated 'posttransfer' editing and involves deacylation of mischarged Val-tRNA(Ile).</text>
</comment>
<evidence type="ECO:0000256" key="1">
    <source>
        <dbReference type="ARBA" id="ARBA00006887"/>
    </source>
</evidence>
<dbReference type="NCBIfam" id="TIGR00392">
    <property type="entry name" value="ileS"/>
    <property type="match status" value="1"/>
</dbReference>
<dbReference type="Gene3D" id="3.90.740.10">
    <property type="entry name" value="Valyl/Leucyl/Isoleucyl-tRNA synthetase, editing domain"/>
    <property type="match status" value="1"/>
</dbReference>
<dbReference type="GO" id="GO:0000049">
    <property type="term" value="F:tRNA binding"/>
    <property type="evidence" value="ECO:0007669"/>
    <property type="project" value="InterPro"/>
</dbReference>
<reference evidence="13" key="1">
    <citation type="submission" date="2019-02" db="EMBL/GenBank/DDBJ databases">
        <title>A novel Candidatus Liberibacter species associated with the New Zealand native fuchsia psyllid, Ctenarytaina fuchsiae.</title>
        <authorList>
            <person name="Thompson S.M."/>
            <person name="Jorgensen N."/>
            <person name="David C."/>
            <person name="Bulman S.R."/>
            <person name="Smith G.R."/>
        </authorList>
    </citation>
    <scope>NUCLEOTIDE SEQUENCE</scope>
    <source>
        <strain evidence="13">Oxford</strain>
    </source>
</reference>
<keyword evidence="3 10" id="KW-0436">Ligase</keyword>
<dbReference type="GO" id="GO:0006428">
    <property type="term" value="P:isoleucyl-tRNA aminoacylation"/>
    <property type="evidence" value="ECO:0007669"/>
    <property type="project" value="UniProtKB-UniRule"/>
</dbReference>
<dbReference type="FunFam" id="3.40.50.620:FF:000042">
    <property type="entry name" value="Isoleucine--tRNA ligase"/>
    <property type="match status" value="1"/>
</dbReference>
<dbReference type="SUPFAM" id="SSF50677">
    <property type="entry name" value="ValRS/IleRS/LeuRS editing domain"/>
    <property type="match status" value="1"/>
</dbReference>
<dbReference type="SUPFAM" id="SSF52374">
    <property type="entry name" value="Nucleotidylyl transferase"/>
    <property type="match status" value="1"/>
</dbReference>
<dbReference type="Gene3D" id="1.10.730.20">
    <property type="match status" value="1"/>
</dbReference>
<dbReference type="InterPro" id="IPR014729">
    <property type="entry name" value="Rossmann-like_a/b/a_fold"/>
</dbReference>
<dbReference type="GO" id="GO:0005829">
    <property type="term" value="C:cytosol"/>
    <property type="evidence" value="ECO:0007669"/>
    <property type="project" value="TreeGrafter"/>
</dbReference>
<evidence type="ECO:0000256" key="6">
    <source>
        <dbReference type="ARBA" id="ARBA00022917"/>
    </source>
</evidence>
<dbReference type="Pfam" id="PF00133">
    <property type="entry name" value="tRNA-synt_1"/>
    <property type="match status" value="1"/>
</dbReference>
<evidence type="ECO:0000256" key="8">
    <source>
        <dbReference type="ARBA" id="ARBA00025217"/>
    </source>
</evidence>
<evidence type="ECO:0000259" key="12">
    <source>
        <dbReference type="Pfam" id="PF08264"/>
    </source>
</evidence>
<dbReference type="Pfam" id="PF08264">
    <property type="entry name" value="Anticodon_1"/>
    <property type="match status" value="1"/>
</dbReference>
<evidence type="ECO:0000256" key="4">
    <source>
        <dbReference type="ARBA" id="ARBA00022741"/>
    </source>
</evidence>
<protein>
    <recommendedName>
        <fullName evidence="10">Isoleucine--tRNA ligase</fullName>
        <ecNumber evidence="10">6.1.1.5</ecNumber>
    </recommendedName>
    <alternativeName>
        <fullName evidence="10">Isoleucyl-tRNA synthetase</fullName>
        <shortName evidence="10">IleRS</shortName>
    </alternativeName>
</protein>
<dbReference type="GO" id="GO:0005524">
    <property type="term" value="F:ATP binding"/>
    <property type="evidence" value="ECO:0007669"/>
    <property type="project" value="UniProtKB-UniRule"/>
</dbReference>
<comment type="similarity">
    <text evidence="1 10">Belongs to the class-I aminoacyl-tRNA synthetase family. IleS type 1 subfamily.</text>
</comment>
<comment type="subunit">
    <text evidence="10">Monomer.</text>
</comment>
<comment type="domain">
    <text evidence="10">IleRS has two distinct active sites: one for aminoacylation and one for editing. The misactivated valine is translocated from the active site to the editing site, which sterically excludes the correctly activated isoleucine. The single editing site contains two valyl binding pockets, one specific for each substrate (Val-AMP or Val-tRNA(Ile)).</text>
</comment>
<dbReference type="InterPro" id="IPR023585">
    <property type="entry name" value="Ile-tRNA-ligase_type1"/>
</dbReference>
<evidence type="ECO:0000313" key="13">
    <source>
        <dbReference type="EMBL" id="MBL0848809.1"/>
    </source>
</evidence>
<evidence type="ECO:0000256" key="9">
    <source>
        <dbReference type="ARBA" id="ARBA00048359"/>
    </source>
</evidence>
<feature type="short sequence motif" description="'HIGH' region" evidence="10">
    <location>
        <begin position="63"/>
        <end position="73"/>
    </location>
</feature>
<dbReference type="PANTHER" id="PTHR42765">
    <property type="entry name" value="SOLEUCYL-TRNA SYNTHETASE"/>
    <property type="match status" value="1"/>
</dbReference>
<sequence>MNNPQKPNYSDTLYLPKTSFPMRAGLPKKEPELIAYWKKIRLFEKLRHNAKGRKKFILHDGPPYANGHIHIGHALNKTLKDVVVRSFQMRGFEAHYVPGWDCHGLPIEWQIEKEYIAKGKNKNDISINQFRQECRNFASKWIGIQSQEFERLGVVGDFENPYTTMEKKAEAEIASELFKISLRNQIYRGVRPVMWSIAEQTTLAEAEIEYHDVESDSIWVGFPVKSSPDHLKGAQIVIWTTTPWTIPGNRAIAFSSRYQYGLYKIVSSSGKCGFNIEKTLIISKELAKETAAKTNMTMELVHDIKPEDLAKTICSHPLEKLGYTFSVPLIDADHVENDCGTGFVHTAPSHGPEDFNAWISAKNVLESHSIDTRIPSPVDNKGFYTTDAPGFSGVRVLNDAGEKGEANDAVISALIRVSAVLYQSKVKHSYPHSWRSKKPVIFITIPQWFIHMDKDLGNDTTLRSQALSEIENVRFFPPSGKNRLQSMIKTRPDWLLSRQRTWGVPLCLFYNEQGEILIDESVNNRIIETFKAQGSDAWFSENMRDFFLGDKASEPWIQSQDILDVWFDSASTHAFVLENHKDLARPADLYLEGSDQHRGWFQHSLLESCATRGCTPFKSLVTHGFAVDEKGEKMSKSKGNVISPNDIIAQSGADILRFWVVNSDYNEDQRLGKNVIQTHVDGYRKLRNTIRWMLGMLSHDEGKEISLSDMPELERLMLHRITELDQIVREGYDTFNFKTIIRTLMDFTNIELSSFYFDIRKDALYCDPPSSLKRLSSIAVLRTLCRCLILWLAPMLPFTTEEAWLCLESNASSVHLEQFPTIPTEWKNIELSKKWKKILKVRKVVTSALEIERKAKHIGSSLDTDPILYITDSSLLTALEGQDMAEICITSSITVINCEAPSNSFYLPDTPQVSVQCNRASGKKCARSWRITSDVGSDPAYPDVSARDALALRELGYPEQSKV</sequence>
<dbReference type="InterPro" id="IPR009008">
    <property type="entry name" value="Val/Leu/Ile-tRNA-synth_edit"/>
</dbReference>
<dbReference type="EMBL" id="SEOL01000002">
    <property type="protein sequence ID" value="MBL0848809.1"/>
    <property type="molecule type" value="Genomic_DNA"/>
</dbReference>
<feature type="short sequence motif" description="'KMSKS' region" evidence="10">
    <location>
        <begin position="633"/>
        <end position="637"/>
    </location>
</feature>
<dbReference type="GO" id="GO:0002161">
    <property type="term" value="F:aminoacyl-tRNA deacylase activity"/>
    <property type="evidence" value="ECO:0007669"/>
    <property type="project" value="InterPro"/>
</dbReference>
<feature type="domain" description="Methionyl/Valyl/Leucyl/Isoleucyl-tRNA synthetase anticodon-binding" evidence="12">
    <location>
        <begin position="715"/>
        <end position="864"/>
    </location>
</feature>
<dbReference type="InterPro" id="IPR002300">
    <property type="entry name" value="aa-tRNA-synth_Ia"/>
</dbReference>
<comment type="catalytic activity">
    <reaction evidence="9 10">
        <text>tRNA(Ile) + L-isoleucine + ATP = L-isoleucyl-tRNA(Ile) + AMP + diphosphate</text>
        <dbReference type="Rhea" id="RHEA:11060"/>
        <dbReference type="Rhea" id="RHEA-COMP:9666"/>
        <dbReference type="Rhea" id="RHEA-COMP:9695"/>
        <dbReference type="ChEBI" id="CHEBI:30616"/>
        <dbReference type="ChEBI" id="CHEBI:33019"/>
        <dbReference type="ChEBI" id="CHEBI:58045"/>
        <dbReference type="ChEBI" id="CHEBI:78442"/>
        <dbReference type="ChEBI" id="CHEBI:78528"/>
        <dbReference type="ChEBI" id="CHEBI:456215"/>
        <dbReference type="EC" id="6.1.1.5"/>
    </reaction>
</comment>
<feature type="binding site" evidence="10">
    <location>
        <position position="592"/>
    </location>
    <ligand>
        <name>L-isoleucyl-5'-AMP</name>
        <dbReference type="ChEBI" id="CHEBI:178002"/>
    </ligand>
</feature>
<evidence type="ECO:0000256" key="5">
    <source>
        <dbReference type="ARBA" id="ARBA00022840"/>
    </source>
</evidence>
<organism evidence="13 14">
    <name type="scientific">Candidatus Liberibacter ctenarytainae</name>
    <dbReference type="NCBI Taxonomy" id="2020335"/>
    <lineage>
        <taxon>Bacteria</taxon>
        <taxon>Pseudomonadati</taxon>
        <taxon>Pseudomonadota</taxon>
        <taxon>Alphaproteobacteria</taxon>
        <taxon>Hyphomicrobiales</taxon>
        <taxon>Rhizobiaceae</taxon>
        <taxon>Liberibacter</taxon>
    </lineage>
</organism>
<evidence type="ECO:0000256" key="7">
    <source>
        <dbReference type="ARBA" id="ARBA00023146"/>
    </source>
</evidence>
<dbReference type="SUPFAM" id="SSF47323">
    <property type="entry name" value="Anticodon-binding domain of a subclass of class I aminoacyl-tRNA synthetases"/>
    <property type="match status" value="1"/>
</dbReference>
<comment type="caution">
    <text evidence="10">Lacks conserved residue(s) required for the propagation of feature annotation.</text>
</comment>
<dbReference type="PRINTS" id="PR00984">
    <property type="entry name" value="TRNASYNTHILE"/>
</dbReference>
<evidence type="ECO:0000259" key="11">
    <source>
        <dbReference type="Pfam" id="PF00133"/>
    </source>
</evidence>
<evidence type="ECO:0000256" key="3">
    <source>
        <dbReference type="ARBA" id="ARBA00022598"/>
    </source>
</evidence>
<dbReference type="PANTHER" id="PTHR42765:SF1">
    <property type="entry name" value="ISOLEUCINE--TRNA LIGASE, MITOCHONDRIAL"/>
    <property type="match status" value="1"/>
</dbReference>
<dbReference type="InterPro" id="IPR002301">
    <property type="entry name" value="Ile-tRNA-ligase"/>
</dbReference>
<keyword evidence="4 10" id="KW-0547">Nucleotide-binding</keyword>
<evidence type="ECO:0000256" key="2">
    <source>
        <dbReference type="ARBA" id="ARBA00022490"/>
    </source>
</evidence>
<feature type="binding site" evidence="10">
    <location>
        <position position="636"/>
    </location>
    <ligand>
        <name>ATP</name>
        <dbReference type="ChEBI" id="CHEBI:30616"/>
    </ligand>
</feature>
<keyword evidence="7 10" id="KW-0030">Aminoacyl-tRNA synthetase</keyword>
<keyword evidence="2 10" id="KW-0963">Cytoplasm</keyword>
<proteinExistence type="inferred from homology"/>
<name>A0A937AEC6_9HYPH</name>
<dbReference type="InterPro" id="IPR050081">
    <property type="entry name" value="Ile-tRNA_ligase"/>
</dbReference>
<feature type="domain" description="Aminoacyl-tRNA synthetase class Ia" evidence="11">
    <location>
        <begin position="34"/>
        <end position="671"/>
    </location>
</feature>
<comment type="subcellular location">
    <subcellularLocation>
        <location evidence="10">Cytoplasm</location>
    </subcellularLocation>
</comment>
<dbReference type="GO" id="GO:0004822">
    <property type="term" value="F:isoleucine-tRNA ligase activity"/>
    <property type="evidence" value="ECO:0007669"/>
    <property type="project" value="UniProtKB-UniRule"/>
</dbReference>
<dbReference type="InterPro" id="IPR009080">
    <property type="entry name" value="tRNAsynth_Ia_anticodon-bd"/>
</dbReference>
<dbReference type="EC" id="6.1.1.5" evidence="10"/>
<keyword evidence="5 10" id="KW-0067">ATP-binding</keyword>
<dbReference type="Gene3D" id="3.40.50.620">
    <property type="entry name" value="HUPs"/>
    <property type="match status" value="2"/>
</dbReference>
<dbReference type="PROSITE" id="PS00178">
    <property type="entry name" value="AA_TRNA_LIGASE_I"/>
    <property type="match status" value="1"/>
</dbReference>
<keyword evidence="6 10" id="KW-0648">Protein biosynthesis</keyword>
<dbReference type="InterPro" id="IPR013155">
    <property type="entry name" value="M/V/L/I-tRNA-synth_anticd-bd"/>
</dbReference>
<dbReference type="AlphaFoldDB" id="A0A937AEC6"/>
<dbReference type="Proteomes" id="UP000736856">
    <property type="component" value="Unassembled WGS sequence"/>
</dbReference>
<dbReference type="CDD" id="cd07960">
    <property type="entry name" value="Anticodon_Ia_Ile_BEm"/>
    <property type="match status" value="1"/>
</dbReference>
<dbReference type="Gene3D" id="1.10.10.830">
    <property type="entry name" value="Ile-tRNA synthetase CP2 domain-like"/>
    <property type="match status" value="1"/>
</dbReference>
<accession>A0A937AEC6</accession>
<gene>
    <name evidence="10" type="primary">ileS</name>
    <name evidence="13" type="ORF">EU981_01725</name>
</gene>
<evidence type="ECO:0000256" key="10">
    <source>
        <dbReference type="HAMAP-Rule" id="MF_02002"/>
    </source>
</evidence>
<dbReference type="InterPro" id="IPR001412">
    <property type="entry name" value="aa-tRNA-synth_I_CS"/>
</dbReference>
<evidence type="ECO:0000313" key="14">
    <source>
        <dbReference type="Proteomes" id="UP000736856"/>
    </source>
</evidence>
<dbReference type="HAMAP" id="MF_02002">
    <property type="entry name" value="Ile_tRNA_synth_type1"/>
    <property type="match status" value="1"/>
</dbReference>
<comment type="caution">
    <text evidence="13">The sequence shown here is derived from an EMBL/GenBank/DDBJ whole genome shotgun (WGS) entry which is preliminary data.</text>
</comment>
<dbReference type="InterPro" id="IPR033708">
    <property type="entry name" value="Anticodon_Ile_BEm"/>
</dbReference>